<gene>
    <name evidence="5" type="ORF">METZ01_LOCUS152994</name>
</gene>
<feature type="domain" description="Glycosyl transferase family 1" evidence="3">
    <location>
        <begin position="179"/>
        <end position="341"/>
    </location>
</feature>
<feature type="domain" description="Glycosyltransferase subfamily 4-like N-terminal" evidence="4">
    <location>
        <begin position="4"/>
        <end position="168"/>
    </location>
</feature>
<dbReference type="GO" id="GO:0016757">
    <property type="term" value="F:glycosyltransferase activity"/>
    <property type="evidence" value="ECO:0007669"/>
    <property type="project" value="UniProtKB-KW"/>
</dbReference>
<sequence>MNVGGPAWQASVLTRGLANESFQTRLVCGYVGSAEADFIELRDPCLPARRIESLGRPVRFGSDLWALLAICREIREYRPHILHTHTAKAGVLGRIAAVLCRVPIRVHTFHGHVLSGYFSPVLTRAVRIVEAVLARWSTALVAVGEQVRDELLDAGIGRASKYVVIPPGATIGDLPEKSSARRILGLPADRPIVLFVGRLTGVKRPDRLIDAMALVLERQPDVVLAIAGEGDLFDETQRNACPMGDSIRFLRWQSDVDRLYAAADVAVITSDNEGMPVSLIEASLAGLPSVTTAVGSAGEVVIDGVTGRVVAPSARQVADALLEILSDQEMRLVMGEAARQRAQRAYGVSRLVKDHEDLYRRLIGEHTQTAGNRHRR</sequence>
<dbReference type="Gene3D" id="3.40.50.2000">
    <property type="entry name" value="Glycogen Phosphorylase B"/>
    <property type="match status" value="2"/>
</dbReference>
<keyword evidence="2" id="KW-0808">Transferase</keyword>
<dbReference type="Pfam" id="PF13579">
    <property type="entry name" value="Glyco_trans_4_4"/>
    <property type="match status" value="1"/>
</dbReference>
<evidence type="ECO:0000256" key="2">
    <source>
        <dbReference type="ARBA" id="ARBA00022679"/>
    </source>
</evidence>
<accession>A0A382AEZ4</accession>
<proteinExistence type="predicted"/>
<evidence type="ECO:0000313" key="5">
    <source>
        <dbReference type="EMBL" id="SVB00140.1"/>
    </source>
</evidence>
<dbReference type="EMBL" id="UINC01025128">
    <property type="protein sequence ID" value="SVB00140.1"/>
    <property type="molecule type" value="Genomic_DNA"/>
</dbReference>
<dbReference type="InterPro" id="IPR028098">
    <property type="entry name" value="Glyco_trans_4-like_N"/>
</dbReference>
<evidence type="ECO:0000256" key="1">
    <source>
        <dbReference type="ARBA" id="ARBA00022676"/>
    </source>
</evidence>
<dbReference type="AlphaFoldDB" id="A0A382AEZ4"/>
<dbReference type="PANTHER" id="PTHR12526:SF510">
    <property type="entry name" value="D-INOSITOL 3-PHOSPHATE GLYCOSYLTRANSFERASE"/>
    <property type="match status" value="1"/>
</dbReference>
<keyword evidence="1" id="KW-0328">Glycosyltransferase</keyword>
<dbReference type="PANTHER" id="PTHR12526">
    <property type="entry name" value="GLYCOSYLTRANSFERASE"/>
    <property type="match status" value="1"/>
</dbReference>
<dbReference type="SUPFAM" id="SSF53756">
    <property type="entry name" value="UDP-Glycosyltransferase/glycogen phosphorylase"/>
    <property type="match status" value="1"/>
</dbReference>
<organism evidence="5">
    <name type="scientific">marine metagenome</name>
    <dbReference type="NCBI Taxonomy" id="408172"/>
    <lineage>
        <taxon>unclassified sequences</taxon>
        <taxon>metagenomes</taxon>
        <taxon>ecological metagenomes</taxon>
    </lineage>
</organism>
<dbReference type="InterPro" id="IPR001296">
    <property type="entry name" value="Glyco_trans_1"/>
</dbReference>
<reference evidence="5" key="1">
    <citation type="submission" date="2018-05" db="EMBL/GenBank/DDBJ databases">
        <authorList>
            <person name="Lanie J.A."/>
            <person name="Ng W.-L."/>
            <person name="Kazmierczak K.M."/>
            <person name="Andrzejewski T.M."/>
            <person name="Davidsen T.M."/>
            <person name="Wayne K.J."/>
            <person name="Tettelin H."/>
            <person name="Glass J.I."/>
            <person name="Rusch D."/>
            <person name="Podicherti R."/>
            <person name="Tsui H.-C.T."/>
            <person name="Winkler M.E."/>
        </authorList>
    </citation>
    <scope>NUCLEOTIDE SEQUENCE</scope>
</reference>
<protein>
    <recommendedName>
        <fullName evidence="6">Glycosyltransferase subfamily 4-like N-terminal domain-containing protein</fullName>
    </recommendedName>
</protein>
<evidence type="ECO:0008006" key="6">
    <source>
        <dbReference type="Google" id="ProtNLM"/>
    </source>
</evidence>
<evidence type="ECO:0000259" key="4">
    <source>
        <dbReference type="Pfam" id="PF13579"/>
    </source>
</evidence>
<name>A0A382AEZ4_9ZZZZ</name>
<dbReference type="Pfam" id="PF00534">
    <property type="entry name" value="Glycos_transf_1"/>
    <property type="match status" value="1"/>
</dbReference>
<evidence type="ECO:0000259" key="3">
    <source>
        <dbReference type="Pfam" id="PF00534"/>
    </source>
</evidence>